<dbReference type="InterPro" id="IPR000462">
    <property type="entry name" value="CDP-OH_P_trans"/>
</dbReference>
<proteinExistence type="inferred from homology"/>
<keyword evidence="1 2" id="KW-0808">Transferase</keyword>
<evidence type="ECO:0000313" key="5">
    <source>
        <dbReference type="Proteomes" id="UP000184536"/>
    </source>
</evidence>
<keyword evidence="5" id="KW-1185">Reference proteome</keyword>
<dbReference type="EMBL" id="FQZV01000003">
    <property type="protein sequence ID" value="SHI53158.1"/>
    <property type="molecule type" value="Genomic_DNA"/>
</dbReference>
<feature type="transmembrane region" description="Helical" evidence="3">
    <location>
        <begin position="112"/>
        <end position="133"/>
    </location>
</feature>
<organism evidence="4 5">
    <name type="scientific">Geosporobacter subterraneus DSM 17957</name>
    <dbReference type="NCBI Taxonomy" id="1121919"/>
    <lineage>
        <taxon>Bacteria</taxon>
        <taxon>Bacillati</taxon>
        <taxon>Bacillota</taxon>
        <taxon>Clostridia</taxon>
        <taxon>Peptostreptococcales</taxon>
        <taxon>Thermotaleaceae</taxon>
        <taxon>Geosporobacter</taxon>
    </lineage>
</organism>
<gene>
    <name evidence="4" type="ORF">SAMN02745975_00085</name>
</gene>
<dbReference type="Pfam" id="PF01066">
    <property type="entry name" value="CDP-OH_P_transf"/>
    <property type="match status" value="1"/>
</dbReference>
<dbReference type="STRING" id="1121919.SAMN02745975_00085"/>
<dbReference type="Proteomes" id="UP000184536">
    <property type="component" value="Unassembled WGS sequence"/>
</dbReference>
<dbReference type="PROSITE" id="PS00379">
    <property type="entry name" value="CDP_ALCOHOL_P_TRANSF"/>
    <property type="match status" value="1"/>
</dbReference>
<protein>
    <submittedName>
        <fullName evidence="4">Phosphatidylglycerophosphate synthase</fullName>
    </submittedName>
</protein>
<keyword evidence="3" id="KW-0472">Membrane</keyword>
<dbReference type="OrthoDB" id="9790577at2"/>
<dbReference type="Gene3D" id="1.20.120.1760">
    <property type="match status" value="1"/>
</dbReference>
<dbReference type="GO" id="GO:0016780">
    <property type="term" value="F:phosphotransferase activity, for other substituted phosphate groups"/>
    <property type="evidence" value="ECO:0007669"/>
    <property type="project" value="InterPro"/>
</dbReference>
<keyword evidence="3" id="KW-0812">Transmembrane</keyword>
<dbReference type="InterPro" id="IPR043130">
    <property type="entry name" value="CDP-OH_PTrfase_TM_dom"/>
</dbReference>
<evidence type="ECO:0000256" key="2">
    <source>
        <dbReference type="RuleBase" id="RU003750"/>
    </source>
</evidence>
<feature type="transmembrane region" description="Helical" evidence="3">
    <location>
        <begin position="33"/>
        <end position="61"/>
    </location>
</feature>
<name>A0A1M6BXE1_9FIRM</name>
<keyword evidence="3" id="KW-1133">Transmembrane helix</keyword>
<dbReference type="RefSeq" id="WP_110939402.1">
    <property type="nucleotide sequence ID" value="NZ_FQZV01000003.1"/>
</dbReference>
<dbReference type="GO" id="GO:0016020">
    <property type="term" value="C:membrane"/>
    <property type="evidence" value="ECO:0007669"/>
    <property type="project" value="InterPro"/>
</dbReference>
<accession>A0A1M6BXE1</accession>
<comment type="similarity">
    <text evidence="2">Belongs to the CDP-alcohol phosphatidyltransferase class-I family.</text>
</comment>
<evidence type="ECO:0000256" key="3">
    <source>
        <dbReference type="SAM" id="Phobius"/>
    </source>
</evidence>
<feature type="transmembrane region" description="Helical" evidence="3">
    <location>
        <begin position="153"/>
        <end position="180"/>
    </location>
</feature>
<dbReference type="InterPro" id="IPR048254">
    <property type="entry name" value="CDP_ALCOHOL_P_TRANSF_CS"/>
</dbReference>
<evidence type="ECO:0000256" key="1">
    <source>
        <dbReference type="ARBA" id="ARBA00022679"/>
    </source>
</evidence>
<dbReference type="GO" id="GO:0008654">
    <property type="term" value="P:phospholipid biosynthetic process"/>
    <property type="evidence" value="ECO:0007669"/>
    <property type="project" value="InterPro"/>
</dbReference>
<reference evidence="5" key="1">
    <citation type="submission" date="2016-11" db="EMBL/GenBank/DDBJ databases">
        <authorList>
            <person name="Varghese N."/>
            <person name="Submissions S."/>
        </authorList>
    </citation>
    <scope>NUCLEOTIDE SEQUENCE [LARGE SCALE GENOMIC DNA]</scope>
    <source>
        <strain evidence="5">DSM 17957</strain>
    </source>
</reference>
<evidence type="ECO:0000313" key="4">
    <source>
        <dbReference type="EMBL" id="SHI53158.1"/>
    </source>
</evidence>
<sequence length="195" mass="22315">MLDTKARVYVQPVFNQIARVFIKTMLTPKQITVLALIFGIFSSIMLYYDLAWIALLLLWISGFFDVIDGSIARLTGQSSELGALMDIIFDRIVEIGIILSLALKYHDARMSLMFLLSSIIFSFSIFLTVGALSDRKSEKAFYYQAGLAERTETFIVFSLIMLFPDLRIVFINLFTIMILYTGAQRFYEAYKIFGK</sequence>
<dbReference type="AlphaFoldDB" id="A0A1M6BXE1"/>